<dbReference type="InterPro" id="IPR002372">
    <property type="entry name" value="PQQ_rpt_dom"/>
</dbReference>
<evidence type="ECO:0000256" key="1">
    <source>
        <dbReference type="SAM" id="MobiDB-lite"/>
    </source>
</evidence>
<accession>A0A518DW47</accession>
<proteinExistence type="predicted"/>
<evidence type="ECO:0000313" key="5">
    <source>
        <dbReference type="Proteomes" id="UP000317648"/>
    </source>
</evidence>
<keyword evidence="5" id="KW-1185">Reference proteome</keyword>
<dbReference type="Proteomes" id="UP000317648">
    <property type="component" value="Chromosome"/>
</dbReference>
<dbReference type="PANTHER" id="PTHR34512">
    <property type="entry name" value="CELL SURFACE PROTEIN"/>
    <property type="match status" value="1"/>
</dbReference>
<dbReference type="PANTHER" id="PTHR34512:SF30">
    <property type="entry name" value="OUTER MEMBRANE PROTEIN ASSEMBLY FACTOR BAMB"/>
    <property type="match status" value="1"/>
</dbReference>
<dbReference type="KEGG" id="lcre:Pla8534_38770"/>
<dbReference type="Gene3D" id="2.130.10.10">
    <property type="entry name" value="YVTN repeat-like/Quinoprotein amine dehydrogenase"/>
    <property type="match status" value="2"/>
</dbReference>
<dbReference type="SUPFAM" id="SSF50998">
    <property type="entry name" value="Quinoprotein alcohol dehydrogenase-like"/>
    <property type="match status" value="2"/>
</dbReference>
<dbReference type="InterPro" id="IPR011047">
    <property type="entry name" value="Quinoprotein_ADH-like_sf"/>
</dbReference>
<name>A0A518DW47_9BACT</name>
<dbReference type="OrthoDB" id="223396at2"/>
<dbReference type="AlphaFoldDB" id="A0A518DW47"/>
<dbReference type="RefSeq" id="WP_145054731.1">
    <property type="nucleotide sequence ID" value="NZ_CP036433.1"/>
</dbReference>
<feature type="chain" id="PRO_5022158285" evidence="2">
    <location>
        <begin position="24"/>
        <end position="1011"/>
    </location>
</feature>
<dbReference type="EMBL" id="CP036433">
    <property type="protein sequence ID" value="QDU96058.1"/>
    <property type="molecule type" value="Genomic_DNA"/>
</dbReference>
<dbReference type="InterPro" id="IPR015943">
    <property type="entry name" value="WD40/YVTN_repeat-like_dom_sf"/>
</dbReference>
<organism evidence="4 5">
    <name type="scientific">Lignipirellula cremea</name>
    <dbReference type="NCBI Taxonomy" id="2528010"/>
    <lineage>
        <taxon>Bacteria</taxon>
        <taxon>Pseudomonadati</taxon>
        <taxon>Planctomycetota</taxon>
        <taxon>Planctomycetia</taxon>
        <taxon>Pirellulales</taxon>
        <taxon>Pirellulaceae</taxon>
        <taxon>Lignipirellula</taxon>
    </lineage>
</organism>
<evidence type="ECO:0000313" key="4">
    <source>
        <dbReference type="EMBL" id="QDU96058.1"/>
    </source>
</evidence>
<reference evidence="4 5" key="1">
    <citation type="submission" date="2019-02" db="EMBL/GenBank/DDBJ databases">
        <title>Deep-cultivation of Planctomycetes and their phenomic and genomic characterization uncovers novel biology.</title>
        <authorList>
            <person name="Wiegand S."/>
            <person name="Jogler M."/>
            <person name="Boedeker C."/>
            <person name="Pinto D."/>
            <person name="Vollmers J."/>
            <person name="Rivas-Marin E."/>
            <person name="Kohn T."/>
            <person name="Peeters S.H."/>
            <person name="Heuer A."/>
            <person name="Rast P."/>
            <person name="Oberbeckmann S."/>
            <person name="Bunk B."/>
            <person name="Jeske O."/>
            <person name="Meyerdierks A."/>
            <person name="Storesund J.E."/>
            <person name="Kallscheuer N."/>
            <person name="Luecker S."/>
            <person name="Lage O.M."/>
            <person name="Pohl T."/>
            <person name="Merkel B.J."/>
            <person name="Hornburger P."/>
            <person name="Mueller R.-W."/>
            <person name="Bruemmer F."/>
            <person name="Labrenz M."/>
            <person name="Spormann A.M."/>
            <person name="Op den Camp H."/>
            <person name="Overmann J."/>
            <person name="Amann R."/>
            <person name="Jetten M.S.M."/>
            <person name="Mascher T."/>
            <person name="Medema M.H."/>
            <person name="Devos D.P."/>
            <person name="Kaster A.-K."/>
            <person name="Ovreas L."/>
            <person name="Rohde M."/>
            <person name="Galperin M.Y."/>
            <person name="Jogler C."/>
        </authorList>
    </citation>
    <scope>NUCLEOTIDE SEQUENCE [LARGE SCALE GENOMIC DNA]</scope>
    <source>
        <strain evidence="4 5">Pla85_3_4</strain>
    </source>
</reference>
<dbReference type="SMART" id="SM00564">
    <property type="entry name" value="PQQ"/>
    <property type="match status" value="5"/>
</dbReference>
<feature type="domain" description="Pyrrolo-quinoline quinone repeat" evidence="3">
    <location>
        <begin position="334"/>
        <end position="462"/>
    </location>
</feature>
<feature type="signal peptide" evidence="2">
    <location>
        <begin position="1"/>
        <end position="23"/>
    </location>
</feature>
<evidence type="ECO:0000256" key="2">
    <source>
        <dbReference type="SAM" id="SignalP"/>
    </source>
</evidence>
<dbReference type="Pfam" id="PF13360">
    <property type="entry name" value="PQQ_2"/>
    <property type="match status" value="2"/>
</dbReference>
<dbReference type="InterPro" id="IPR018391">
    <property type="entry name" value="PQQ_b-propeller_rpt"/>
</dbReference>
<gene>
    <name evidence="4" type="ORF">Pla8534_38770</name>
</gene>
<sequence precursor="true">MPSTFPRVALLLLAACLPLSLSASETARRDRARLDLERGIVAVIGLPDGDLQYPIDLAAGNELTFYVQLDDAAQARQLREQADAAGLLGGRLVVEVGGPQSIHLAANVADAVFVHTSPAKSPSDAVVLHVLRPGGVARHADRELVKESPAGTDDWSHPYHGPDNNPQSQDQLVKGAFRTQFIGYPKFSPMPEQSVIAGGRIFKAMGHIAHKANQNDMLNTLLCINAYNGVVLWRRPLPAGFMIHRNTMIATEDALLLGDHESCKVIDARTGKVREEITIDPELTDGPVWKWMALRDNVLYGLVGNLEIQVDTQKSDRRGLGHWPWGMWKGHDYADPRTAFGYGRTLVAIDMTTKKLLWNYRDEEFLDARAVCMNRENLYLFTPGKFLACLNPRDGSLRWKNADEKLLQAIGAGGKAQHYTTGYATTCYAKCTEDYLFFAGPQRERLVAAKATDGSLAWTYPIGNLQLVLRPDGVWAAGPQASESGVQLDYATGEVLNKFPARRACTRATGCLDSIFYRANGGTVRVLTENNVAQHFDPMRPPCQDGVLVAHGHLYWGPWMCGCQLSLYGNIGLAPVASDSDVKAKLPTAPGSDTESNIYADALAAEANLQSVEPLPIAADDWPVYRGTHARNDLAAGTIPSDVELAWRVQASPHEMLTAPVAAGGMVFVANRAGCVQAYNSHGESVWKTYVGGPVYYPPEISQDRLYVGSADGRVYAFAAKTGRPLWSFRVAPRQQLIPVYDKLISSWPVAGGVAVRNGRVYAAAGITHYDGVYLVALDAVTGQLLARNETSGVLSAEVNNGVSLQGNLRIEGNELRFLAGGVYETARYDLDSLKCLNDPLVQVTSQFRTAFYPYYPEYSKYVSLDFSCPNGCSLVHDASYEGSQFVNMALKDALPPGVKLEPQEEARWIRRRGGPVQKTLWQDKADRRFTAFAVTAETLLSAGHPDAEPDAHFLVATEVASGNDRWKKSLPAAAVKGGLAVANQGRIYLTLENGELLCFTPQESQQPAPR</sequence>
<keyword evidence="2" id="KW-0732">Signal</keyword>
<feature type="region of interest" description="Disordered" evidence="1">
    <location>
        <begin position="139"/>
        <end position="169"/>
    </location>
</feature>
<feature type="domain" description="Pyrrolo-quinoline quinone repeat" evidence="3">
    <location>
        <begin position="645"/>
        <end position="825"/>
    </location>
</feature>
<evidence type="ECO:0000259" key="3">
    <source>
        <dbReference type="Pfam" id="PF13360"/>
    </source>
</evidence>
<protein>
    <submittedName>
        <fullName evidence="4">Outer membrane biogenesis protein BamB</fullName>
    </submittedName>
</protein>